<dbReference type="AlphaFoldDB" id="A0A4C1SL02"/>
<proteinExistence type="predicted"/>
<evidence type="ECO:0000313" key="1">
    <source>
        <dbReference type="EMBL" id="GBP01831.1"/>
    </source>
</evidence>
<dbReference type="Proteomes" id="UP000299102">
    <property type="component" value="Unassembled WGS sequence"/>
</dbReference>
<dbReference type="EMBL" id="BGZK01003486">
    <property type="protein sequence ID" value="GBP01831.1"/>
    <property type="molecule type" value="Genomic_DNA"/>
</dbReference>
<gene>
    <name evidence="1" type="ORF">EVAR_60370_1</name>
</gene>
<reference evidence="1 2" key="1">
    <citation type="journal article" date="2019" name="Commun. Biol.">
        <title>The bagworm genome reveals a unique fibroin gene that provides high tensile strength.</title>
        <authorList>
            <person name="Kono N."/>
            <person name="Nakamura H."/>
            <person name="Ohtoshi R."/>
            <person name="Tomita M."/>
            <person name="Numata K."/>
            <person name="Arakawa K."/>
        </authorList>
    </citation>
    <scope>NUCLEOTIDE SEQUENCE [LARGE SCALE GENOMIC DNA]</scope>
</reference>
<evidence type="ECO:0000313" key="2">
    <source>
        <dbReference type="Proteomes" id="UP000299102"/>
    </source>
</evidence>
<protein>
    <submittedName>
        <fullName evidence="1">Uncharacterized protein</fullName>
    </submittedName>
</protein>
<organism evidence="1 2">
    <name type="scientific">Eumeta variegata</name>
    <name type="common">Bagworm moth</name>
    <name type="synonym">Eumeta japonica</name>
    <dbReference type="NCBI Taxonomy" id="151549"/>
    <lineage>
        <taxon>Eukaryota</taxon>
        <taxon>Metazoa</taxon>
        <taxon>Ecdysozoa</taxon>
        <taxon>Arthropoda</taxon>
        <taxon>Hexapoda</taxon>
        <taxon>Insecta</taxon>
        <taxon>Pterygota</taxon>
        <taxon>Neoptera</taxon>
        <taxon>Endopterygota</taxon>
        <taxon>Lepidoptera</taxon>
        <taxon>Glossata</taxon>
        <taxon>Ditrysia</taxon>
        <taxon>Tineoidea</taxon>
        <taxon>Psychidae</taxon>
        <taxon>Oiketicinae</taxon>
        <taxon>Eumeta</taxon>
    </lineage>
</organism>
<name>A0A4C1SL02_EUMVA</name>
<keyword evidence="2" id="KW-1185">Reference proteome</keyword>
<comment type="caution">
    <text evidence="1">The sequence shown here is derived from an EMBL/GenBank/DDBJ whole genome shotgun (WGS) entry which is preliminary data.</text>
</comment>
<sequence length="99" mass="11479">MSQLARNDVWENSYTPFSMLHFRSLSGYNPAVKPLTPEVLRKWNIASEPKQVSSQTRQRPCQRAILSQSSRFIQAAKVVIQGRGRYQRSENIVVKDMQR</sequence>
<accession>A0A4C1SL02</accession>